<gene>
    <name evidence="2" type="ORF">SADFL11_4817</name>
</gene>
<dbReference type="Pfam" id="PF22564">
    <property type="entry name" value="HAAS"/>
    <property type="match status" value="1"/>
</dbReference>
<feature type="transmembrane region" description="Helical" evidence="1">
    <location>
        <begin position="108"/>
        <end position="129"/>
    </location>
</feature>
<sequence>MTREKFIQDLRHELSGLPGDDIEEIVADYCSYFDEARAAGRDIEDVVAAHGDPRQLAQELRAEMDLRQWEEHHTPQNFWKAVIALGGVAAVDLVVLLPSLLMLGLTALILFFVLSLLGIIGIGTLLDVISDSHDPAQGSATYLVLRSFGHLATSIGGGFLLVFALRKGLVQLTRHMRCRYLLLRTRFPGMGQSNSD</sequence>
<reference evidence="2 3" key="1">
    <citation type="submission" date="2008-01" db="EMBL/GenBank/DDBJ databases">
        <authorList>
            <person name="Wagner-Dobler I."/>
            <person name="Ferriera S."/>
            <person name="Johnson J."/>
            <person name="Kravitz S."/>
            <person name="Beeson K."/>
            <person name="Sutton G."/>
            <person name="Rogers Y.-H."/>
            <person name="Friedman R."/>
            <person name="Frazier M."/>
            <person name="Venter J.C."/>
        </authorList>
    </citation>
    <scope>NUCLEOTIDE SEQUENCE [LARGE SCALE GENOMIC DNA]</scope>
    <source>
        <strain evidence="3">DSM 17067 / NCIMB 14079 / DFL-11</strain>
    </source>
</reference>
<feature type="transmembrane region" description="Helical" evidence="1">
    <location>
        <begin position="78"/>
        <end position="101"/>
    </location>
</feature>
<keyword evidence="1" id="KW-1133">Transmembrane helix</keyword>
<feature type="transmembrane region" description="Helical" evidence="1">
    <location>
        <begin position="149"/>
        <end position="169"/>
    </location>
</feature>
<accession>A0A5E8H5S2</accession>
<reference evidence="2 3" key="2">
    <citation type="submission" date="2013-04" db="EMBL/GenBank/DDBJ databases">
        <authorList>
            <person name="Fiebig A."/>
            <person name="Pradella S."/>
            <person name="Wagner-Doebler I."/>
        </authorList>
    </citation>
    <scope>NUCLEOTIDE SEQUENCE [LARGE SCALE GENOMIC DNA]</scope>
    <source>
        <strain evidence="3">DSM 17067 / NCIMB 14079 / DFL-11</strain>
    </source>
</reference>
<proteinExistence type="predicted"/>
<comment type="caution">
    <text evidence="2">The sequence shown here is derived from an EMBL/GenBank/DDBJ whole genome shotgun (WGS) entry which is preliminary data.</text>
</comment>
<keyword evidence="1" id="KW-0472">Membrane</keyword>
<dbReference type="Proteomes" id="UP000004703">
    <property type="component" value="Chromosome"/>
</dbReference>
<evidence type="ECO:0000256" key="1">
    <source>
        <dbReference type="SAM" id="Phobius"/>
    </source>
</evidence>
<organism evidence="2 3">
    <name type="scientific">Roseibium alexandrii (strain DSM 17067 / NCIMB 14079 / DFL-11)</name>
    <name type="common">Labrenzia alexandrii</name>
    <dbReference type="NCBI Taxonomy" id="244592"/>
    <lineage>
        <taxon>Bacteria</taxon>
        <taxon>Pseudomonadati</taxon>
        <taxon>Pseudomonadota</taxon>
        <taxon>Alphaproteobacteria</taxon>
        <taxon>Hyphomicrobiales</taxon>
        <taxon>Stappiaceae</taxon>
        <taxon>Roseibium</taxon>
    </lineage>
</organism>
<dbReference type="EMBL" id="ACCU02000003">
    <property type="protein sequence ID" value="EEE47528.1"/>
    <property type="molecule type" value="Genomic_DNA"/>
</dbReference>
<evidence type="ECO:0000313" key="3">
    <source>
        <dbReference type="Proteomes" id="UP000004703"/>
    </source>
</evidence>
<protein>
    <submittedName>
        <fullName evidence="2">Putative membrane protein</fullName>
    </submittedName>
</protein>
<dbReference type="AlphaFoldDB" id="A0A5E8H5S2"/>
<evidence type="ECO:0000313" key="2">
    <source>
        <dbReference type="EMBL" id="EEE47528.1"/>
    </source>
</evidence>
<name>A0A5E8H5S2_ROSAD</name>
<dbReference type="RefSeq" id="WP_008196639.1">
    <property type="nucleotide sequence ID" value="NZ_CM011002.1"/>
</dbReference>
<keyword evidence="1" id="KW-0812">Transmembrane</keyword>